<evidence type="ECO:0000259" key="2">
    <source>
        <dbReference type="PROSITE" id="PS50157"/>
    </source>
</evidence>
<evidence type="ECO:0000256" key="1">
    <source>
        <dbReference type="PROSITE-ProRule" id="PRU00042"/>
    </source>
</evidence>
<dbReference type="PROSITE" id="PS50157">
    <property type="entry name" value="ZINC_FINGER_C2H2_2"/>
    <property type="match status" value="1"/>
</dbReference>
<keyword evidence="4" id="KW-1185">Reference proteome</keyword>
<dbReference type="Proteomes" id="UP001473302">
    <property type="component" value="Unassembled WGS sequence"/>
</dbReference>
<dbReference type="EMBL" id="BAABUK010000032">
    <property type="protein sequence ID" value="GAA5816458.1"/>
    <property type="molecule type" value="Genomic_DNA"/>
</dbReference>
<comment type="caution">
    <text evidence="3">The sequence shown here is derived from an EMBL/GenBank/DDBJ whole genome shotgun (WGS) entry which is preliminary data.</text>
</comment>
<keyword evidence="1" id="KW-0862">Zinc</keyword>
<feature type="domain" description="C2H2-type" evidence="2">
    <location>
        <begin position="8"/>
        <end position="36"/>
    </location>
</feature>
<dbReference type="InterPro" id="IPR013087">
    <property type="entry name" value="Znf_C2H2_type"/>
</dbReference>
<dbReference type="SMART" id="SM00355">
    <property type="entry name" value="ZnF_C2H2"/>
    <property type="match status" value="2"/>
</dbReference>
<protein>
    <recommendedName>
        <fullName evidence="2">C2H2-type domain-containing protein</fullName>
    </recommendedName>
</protein>
<evidence type="ECO:0000313" key="4">
    <source>
        <dbReference type="Proteomes" id="UP001473302"/>
    </source>
</evidence>
<keyword evidence="1" id="KW-0863">Zinc-finger</keyword>
<reference evidence="3 4" key="1">
    <citation type="submission" date="2024-04" db="EMBL/GenBank/DDBJ databases">
        <title>genome sequences of Mucor flavus KT1a and Helicostylum pulchrum KT1b strains isolated from the surface of a dry-aged beef.</title>
        <authorList>
            <person name="Toyotome T."/>
            <person name="Hosono M."/>
            <person name="Torimaru M."/>
            <person name="Fukuda K."/>
            <person name="Mikami N."/>
        </authorList>
    </citation>
    <scope>NUCLEOTIDE SEQUENCE [LARGE SCALE GENOMIC DNA]</scope>
    <source>
        <strain evidence="3 4">KT1a</strain>
    </source>
</reference>
<name>A0ABP9ZBF6_9FUNG</name>
<sequence>MTLIYMKHACHVCSKKFKSAFNLRRHISTIHNKSMLPKEADGNYSSSLNEEIIMNKNTPDAVPHYACPSCWTCHSDFEWIKKHMSTHETQRNIPSIPIKTKKGAFFFRDASTALHPPKRPKITSENIFTLSPVATIINPYNEHLLSEQKRLARQQIADQANMVFLKQYPTAYNMLKQALDVELPNLPRFLWSFAQSGNITAHDATLVKIIQFVLTDFCSKCHRHAYYQSKYERTYWIDRVVPIFQCFGDHSQLLGFQRCEIPTDEHVEFTIDPNSWMRTSTVKYHDGLGYDTNGYSRLIMEGSSRNITKENIDHTQEDTVKALYSSIEILNAFVRRHAAASFSSLCTVLSFSLQCVCTTITLSITKMDYTNIGGYIQTEVRHADVPNTFNNRVSWMEVFELVAYLFTSLREQETIMQTIKKENSGIVLVKDTDRALHVLNEINDRPLP</sequence>
<dbReference type="PROSITE" id="PS00028">
    <property type="entry name" value="ZINC_FINGER_C2H2_1"/>
    <property type="match status" value="1"/>
</dbReference>
<proteinExistence type="predicted"/>
<keyword evidence="1" id="KW-0479">Metal-binding</keyword>
<accession>A0ABP9ZBF6</accession>
<organism evidence="3 4">
    <name type="scientific">Mucor flavus</name>
    <dbReference type="NCBI Taxonomy" id="439312"/>
    <lineage>
        <taxon>Eukaryota</taxon>
        <taxon>Fungi</taxon>
        <taxon>Fungi incertae sedis</taxon>
        <taxon>Mucoromycota</taxon>
        <taxon>Mucoromycotina</taxon>
        <taxon>Mucoromycetes</taxon>
        <taxon>Mucorales</taxon>
        <taxon>Mucorineae</taxon>
        <taxon>Mucoraceae</taxon>
        <taxon>Mucor</taxon>
    </lineage>
</organism>
<gene>
    <name evidence="3" type="ORF">MFLAVUS_009987</name>
</gene>
<dbReference type="Gene3D" id="3.30.160.60">
    <property type="entry name" value="Classic Zinc Finger"/>
    <property type="match status" value="1"/>
</dbReference>
<evidence type="ECO:0000313" key="3">
    <source>
        <dbReference type="EMBL" id="GAA5816458.1"/>
    </source>
</evidence>